<dbReference type="InterPro" id="IPR000601">
    <property type="entry name" value="PKD_dom"/>
</dbReference>
<evidence type="ECO:0000313" key="5">
    <source>
        <dbReference type="Proteomes" id="UP000675781"/>
    </source>
</evidence>
<feature type="transmembrane region" description="Helical" evidence="2">
    <location>
        <begin position="44"/>
        <end position="66"/>
    </location>
</feature>
<evidence type="ECO:0000256" key="2">
    <source>
        <dbReference type="SAM" id="Phobius"/>
    </source>
</evidence>
<name>A0A941ITK0_9ACTN</name>
<feature type="region of interest" description="Disordered" evidence="1">
    <location>
        <begin position="96"/>
        <end position="123"/>
    </location>
</feature>
<keyword evidence="5" id="KW-1185">Reference proteome</keyword>
<feature type="non-terminal residue" evidence="4">
    <location>
        <position position="1"/>
    </location>
</feature>
<sequence length="266" mass="26510">DPQSPTPVLIPPPSFSASPFESTPEDPTDPTTAPTVDRGRPRRLLLLVLAPLIVVGTTVGVLLSIWTSNGQASANGGAGGTGGLGTSSLPTQTISATSQFPARPSAATSTTRPTSSSASSASAATSASAAGHASQTSAAPGASSARTSAATSAAPVSVHTSAAASASVGVECSLEGPFTTSCSSTNPTLAIYQWNLDDTSACTFTYKLVWGDGTSSTVVVPGGPASALYVDTHTYRTQGSYSPSLTAVGITGSCTAVDFDYSYTYE</sequence>
<protein>
    <recommendedName>
        <fullName evidence="3">PKD domain-containing protein</fullName>
    </recommendedName>
</protein>
<evidence type="ECO:0000259" key="3">
    <source>
        <dbReference type="PROSITE" id="PS50093"/>
    </source>
</evidence>
<dbReference type="AlphaFoldDB" id="A0A941ITK0"/>
<keyword evidence="2" id="KW-0812">Transmembrane</keyword>
<organism evidence="4 5">
    <name type="scientific">Actinospica durhamensis</name>
    <dbReference type="NCBI Taxonomy" id="1508375"/>
    <lineage>
        <taxon>Bacteria</taxon>
        <taxon>Bacillati</taxon>
        <taxon>Actinomycetota</taxon>
        <taxon>Actinomycetes</taxon>
        <taxon>Catenulisporales</taxon>
        <taxon>Actinospicaceae</taxon>
        <taxon>Actinospica</taxon>
    </lineage>
</organism>
<feature type="region of interest" description="Disordered" evidence="1">
    <location>
        <begin position="1"/>
        <end position="37"/>
    </location>
</feature>
<dbReference type="Proteomes" id="UP000675781">
    <property type="component" value="Unassembled WGS sequence"/>
</dbReference>
<evidence type="ECO:0000313" key="4">
    <source>
        <dbReference type="EMBL" id="MBR7837717.1"/>
    </source>
</evidence>
<dbReference type="EMBL" id="JAGSOG010000225">
    <property type="protein sequence ID" value="MBR7837717.1"/>
    <property type="molecule type" value="Genomic_DNA"/>
</dbReference>
<keyword evidence="2" id="KW-0472">Membrane</keyword>
<gene>
    <name evidence="4" type="ORF">KDL01_30850</name>
</gene>
<keyword evidence="2" id="KW-1133">Transmembrane helix</keyword>
<feature type="compositionally biased region" description="Pro residues" evidence="1">
    <location>
        <begin position="1"/>
        <end position="14"/>
    </location>
</feature>
<reference evidence="4" key="1">
    <citation type="submission" date="2021-04" db="EMBL/GenBank/DDBJ databases">
        <title>Genome based classification of Actinospica acidithermotolerans sp. nov., an actinobacterium isolated from an Indonesian hot spring.</title>
        <authorList>
            <person name="Kusuma A.B."/>
            <person name="Putra K.E."/>
            <person name="Nafisah S."/>
            <person name="Loh J."/>
            <person name="Nouioui I."/>
            <person name="Goodfellow M."/>
        </authorList>
    </citation>
    <scope>NUCLEOTIDE SEQUENCE</scope>
    <source>
        <strain evidence="4">CSCA 57</strain>
    </source>
</reference>
<accession>A0A941ITK0</accession>
<feature type="domain" description="PKD" evidence="3">
    <location>
        <begin position="183"/>
        <end position="256"/>
    </location>
</feature>
<evidence type="ECO:0000256" key="1">
    <source>
        <dbReference type="SAM" id="MobiDB-lite"/>
    </source>
</evidence>
<comment type="caution">
    <text evidence="4">The sequence shown here is derived from an EMBL/GenBank/DDBJ whole genome shotgun (WGS) entry which is preliminary data.</text>
</comment>
<dbReference type="PROSITE" id="PS50093">
    <property type="entry name" value="PKD"/>
    <property type="match status" value="1"/>
</dbReference>
<proteinExistence type="predicted"/>
<feature type="compositionally biased region" description="Low complexity" evidence="1">
    <location>
        <begin position="105"/>
        <end position="123"/>
    </location>
</feature>